<feature type="domain" description="OmpA-like" evidence="3">
    <location>
        <begin position="139"/>
        <end position="262"/>
    </location>
</feature>
<accession>A0ABP7TEH2</accession>
<keyword evidence="1" id="KW-0472">Membrane</keyword>
<dbReference type="CDD" id="cd07185">
    <property type="entry name" value="OmpA_C-like"/>
    <property type="match status" value="1"/>
</dbReference>
<dbReference type="PANTHER" id="PTHR30329">
    <property type="entry name" value="STATOR ELEMENT OF FLAGELLAR MOTOR COMPLEX"/>
    <property type="match status" value="1"/>
</dbReference>
<evidence type="ECO:0000259" key="3">
    <source>
        <dbReference type="PROSITE" id="PS51123"/>
    </source>
</evidence>
<dbReference type="Gene3D" id="3.30.1330.60">
    <property type="entry name" value="OmpA-like domain"/>
    <property type="match status" value="1"/>
</dbReference>
<name>A0ABP7TEH2_9FLAO</name>
<dbReference type="Proteomes" id="UP001500968">
    <property type="component" value="Unassembled WGS sequence"/>
</dbReference>
<organism evidence="4 5">
    <name type="scientific">Flavobacterium cheonhonense</name>
    <dbReference type="NCBI Taxonomy" id="706185"/>
    <lineage>
        <taxon>Bacteria</taxon>
        <taxon>Pseudomonadati</taxon>
        <taxon>Bacteroidota</taxon>
        <taxon>Flavobacteriia</taxon>
        <taxon>Flavobacteriales</taxon>
        <taxon>Flavobacteriaceae</taxon>
        <taxon>Flavobacterium</taxon>
    </lineage>
</organism>
<keyword evidence="2" id="KW-0175">Coiled coil</keyword>
<evidence type="ECO:0000313" key="5">
    <source>
        <dbReference type="Proteomes" id="UP001500968"/>
    </source>
</evidence>
<dbReference type="InterPro" id="IPR050330">
    <property type="entry name" value="Bact_OuterMem_StrucFunc"/>
</dbReference>
<feature type="coiled-coil region" evidence="2">
    <location>
        <begin position="24"/>
        <end position="72"/>
    </location>
</feature>
<dbReference type="SUPFAM" id="SSF103088">
    <property type="entry name" value="OmpA-like"/>
    <property type="match status" value="1"/>
</dbReference>
<dbReference type="EMBL" id="BAABCR010000004">
    <property type="protein sequence ID" value="GAA4025191.1"/>
    <property type="molecule type" value="Genomic_DNA"/>
</dbReference>
<sequence length="279" mass="30912">MRKVIFALSLATLTLTSCGTKKKIAALEAQNKECQDLLNSTTVKLNLCLSEKEALSKQNEYLKQNNSDLINNQKELTMLTSKGAQNLEKSLESLKEKDLKISRLQDALTRKDSVTLALVTSLKSSVGISDPDIEVNVDKGVVFISIADKLLFKSGSYVVSDKAKEVLAKVAKVINDKPTFECMVEGHTDNVPFTGNAILLDNWDLSVKRSTAIVRVLTKDLNVNPKQLIAAGRGEFIPLVENNSAANRSVNRRTRIVILPKIDEFYEMIEKEMKAQKGQ</sequence>
<evidence type="ECO:0000256" key="1">
    <source>
        <dbReference type="PROSITE-ProRule" id="PRU00473"/>
    </source>
</evidence>
<reference evidence="5" key="1">
    <citation type="journal article" date="2019" name="Int. J. Syst. Evol. Microbiol.">
        <title>The Global Catalogue of Microorganisms (GCM) 10K type strain sequencing project: providing services to taxonomists for standard genome sequencing and annotation.</title>
        <authorList>
            <consortium name="The Broad Institute Genomics Platform"/>
            <consortium name="The Broad Institute Genome Sequencing Center for Infectious Disease"/>
            <person name="Wu L."/>
            <person name="Ma J."/>
        </authorList>
    </citation>
    <scope>NUCLEOTIDE SEQUENCE [LARGE SCALE GENOMIC DNA]</scope>
    <source>
        <strain evidence="5">JCM 17064</strain>
    </source>
</reference>
<keyword evidence="5" id="KW-1185">Reference proteome</keyword>
<dbReference type="RefSeq" id="WP_290873779.1">
    <property type="nucleotide sequence ID" value="NZ_BAABCR010000004.1"/>
</dbReference>
<dbReference type="PANTHER" id="PTHR30329:SF21">
    <property type="entry name" value="LIPOPROTEIN YIAD-RELATED"/>
    <property type="match status" value="1"/>
</dbReference>
<dbReference type="PROSITE" id="PS51257">
    <property type="entry name" value="PROKAR_LIPOPROTEIN"/>
    <property type="match status" value="1"/>
</dbReference>
<gene>
    <name evidence="4" type="ORF">GCM10022386_05570</name>
</gene>
<comment type="caution">
    <text evidence="4">The sequence shown here is derived from an EMBL/GenBank/DDBJ whole genome shotgun (WGS) entry which is preliminary data.</text>
</comment>
<dbReference type="Pfam" id="PF00691">
    <property type="entry name" value="OmpA"/>
    <property type="match status" value="1"/>
</dbReference>
<evidence type="ECO:0000313" key="4">
    <source>
        <dbReference type="EMBL" id="GAA4025191.1"/>
    </source>
</evidence>
<evidence type="ECO:0000256" key="2">
    <source>
        <dbReference type="SAM" id="Coils"/>
    </source>
</evidence>
<protein>
    <submittedName>
        <fullName evidence="4">OmpA family protein</fullName>
    </submittedName>
</protein>
<proteinExistence type="predicted"/>
<dbReference type="InterPro" id="IPR036737">
    <property type="entry name" value="OmpA-like_sf"/>
</dbReference>
<dbReference type="InterPro" id="IPR006665">
    <property type="entry name" value="OmpA-like"/>
</dbReference>
<dbReference type="PROSITE" id="PS51123">
    <property type="entry name" value="OMPA_2"/>
    <property type="match status" value="1"/>
</dbReference>